<name>A0A8C2BEQ3_CYPCA</name>
<protein>
    <submittedName>
        <fullName evidence="1">N-sulfoglucosamine sulfohydrolase (sulfamidase)</fullName>
    </submittedName>
</protein>
<evidence type="ECO:0000313" key="1">
    <source>
        <dbReference type="Ensembl" id="ENSCCRP00015118459.1"/>
    </source>
</evidence>
<dbReference type="SUPFAM" id="SSF53649">
    <property type="entry name" value="Alkaline phosphatase-like"/>
    <property type="match status" value="1"/>
</dbReference>
<organism evidence="1 2">
    <name type="scientific">Cyprinus carpio</name>
    <name type="common">Common carp</name>
    <dbReference type="NCBI Taxonomy" id="7962"/>
    <lineage>
        <taxon>Eukaryota</taxon>
        <taxon>Metazoa</taxon>
        <taxon>Chordata</taxon>
        <taxon>Craniata</taxon>
        <taxon>Vertebrata</taxon>
        <taxon>Euteleostomi</taxon>
        <taxon>Actinopterygii</taxon>
        <taxon>Neopterygii</taxon>
        <taxon>Teleostei</taxon>
        <taxon>Ostariophysi</taxon>
        <taxon>Cypriniformes</taxon>
        <taxon>Cyprinidae</taxon>
        <taxon>Cyprininae</taxon>
        <taxon>Cyprinus</taxon>
    </lineage>
</organism>
<dbReference type="Ensembl" id="ENSCCRT00015122217.1">
    <property type="protein sequence ID" value="ENSCCRP00015118459.1"/>
    <property type="gene ID" value="ENSCCRG00015046688.1"/>
</dbReference>
<reference evidence="1" key="1">
    <citation type="submission" date="2025-08" db="UniProtKB">
        <authorList>
            <consortium name="Ensembl"/>
        </authorList>
    </citation>
    <scope>IDENTIFICATION</scope>
</reference>
<sequence length="281" mass="31785">VNLLGLLVCCDVGECRRRNVLLIIEFMIVFLWKGIIGKKHVGPALVYPFDFAYTEETSSVLQVGRNITKIKLLVRKFFQSQKAERSETEEERPFFLYVAFHDPHRCGHSQPQYGVFCEKFGNGESGMGRIPDWEPKYYSLDQVKVPYFIPDTPAVRADIAAQYTTVSRLNQGYIFYTIHTSLTFFPRHHSHHTGLLFFAVSVIQSLRGPSGWVDGSVSSPGPNLRTVLGHRLRQPESPRGHYVLSNALHPPGPGLLRVPYLPGSVKPDSVRPAHRLVQDTK</sequence>
<evidence type="ECO:0000313" key="2">
    <source>
        <dbReference type="Proteomes" id="UP000694700"/>
    </source>
</evidence>
<proteinExistence type="predicted"/>
<dbReference type="Gene3D" id="3.40.720.10">
    <property type="entry name" value="Alkaline Phosphatase, subunit A"/>
    <property type="match status" value="1"/>
</dbReference>
<dbReference type="InterPro" id="IPR017850">
    <property type="entry name" value="Alkaline_phosphatase_core_sf"/>
</dbReference>
<accession>A0A8C2BEQ3</accession>
<dbReference type="AlphaFoldDB" id="A0A8C2BEQ3"/>
<dbReference type="Proteomes" id="UP000694700">
    <property type="component" value="Unplaced"/>
</dbReference>